<keyword evidence="1 7" id="KW-0963">Cytoplasm</keyword>
<dbReference type="EMBL" id="CP020867">
    <property type="protein sequence ID" value="ARJ56702.1"/>
    <property type="molecule type" value="Genomic_DNA"/>
</dbReference>
<keyword evidence="2 7" id="KW-0227">DNA damage</keyword>
<dbReference type="Pfam" id="PF02151">
    <property type="entry name" value="UVR"/>
    <property type="match status" value="1"/>
</dbReference>
<feature type="domain" description="GIY-YIG" evidence="9">
    <location>
        <begin position="18"/>
        <end position="103"/>
    </location>
</feature>
<evidence type="ECO:0000259" key="10">
    <source>
        <dbReference type="PROSITE" id="PS50165"/>
    </source>
</evidence>
<dbReference type="InterPro" id="IPR050066">
    <property type="entry name" value="UvrABC_protein_C"/>
</dbReference>
<dbReference type="OrthoDB" id="9804933at2"/>
<comment type="subunit">
    <text evidence="7">Interacts with UvrB in an incision complex.</text>
</comment>
<keyword evidence="11" id="KW-0378">Hydrolase</keyword>
<dbReference type="PANTHER" id="PTHR30562">
    <property type="entry name" value="UVRC/OXIDOREDUCTASE"/>
    <property type="match status" value="1"/>
</dbReference>
<evidence type="ECO:0000256" key="4">
    <source>
        <dbReference type="ARBA" id="ARBA00022881"/>
    </source>
</evidence>
<feature type="domain" description="UvrC family homology region profile" evidence="10">
    <location>
        <begin position="257"/>
        <end position="477"/>
    </location>
</feature>
<dbReference type="HAMAP" id="MF_00203">
    <property type="entry name" value="UvrC"/>
    <property type="match status" value="1"/>
</dbReference>
<evidence type="ECO:0000256" key="3">
    <source>
        <dbReference type="ARBA" id="ARBA00022769"/>
    </source>
</evidence>
<keyword evidence="6 7" id="KW-0742">SOS response</keyword>
<evidence type="ECO:0000256" key="6">
    <source>
        <dbReference type="ARBA" id="ARBA00023236"/>
    </source>
</evidence>
<dbReference type="InterPro" id="IPR001162">
    <property type="entry name" value="UvrC_RNase_H_dom"/>
</dbReference>
<dbReference type="Pfam" id="PF08459">
    <property type="entry name" value="UvrC_RNaseH_dom"/>
    <property type="match status" value="1"/>
</dbReference>
<dbReference type="InterPro" id="IPR035901">
    <property type="entry name" value="GIY-YIG_endonuc_sf"/>
</dbReference>
<keyword evidence="5 7" id="KW-0234">DNA repair</keyword>
<dbReference type="PROSITE" id="PS50151">
    <property type="entry name" value="UVR"/>
    <property type="match status" value="1"/>
</dbReference>
<evidence type="ECO:0000256" key="1">
    <source>
        <dbReference type="ARBA" id="ARBA00022490"/>
    </source>
</evidence>
<dbReference type="InterPro" id="IPR004791">
    <property type="entry name" value="UvrC"/>
</dbReference>
<dbReference type="AlphaFoldDB" id="A0A1W6BX93"/>
<dbReference type="InterPro" id="IPR047296">
    <property type="entry name" value="GIY-YIG_UvrC_Cho"/>
</dbReference>
<dbReference type="KEGG" id="ccun:CCUN_1105"/>
<dbReference type="SMART" id="SM00465">
    <property type="entry name" value="GIYc"/>
    <property type="match status" value="1"/>
</dbReference>
<dbReference type="Gene3D" id="4.10.860.10">
    <property type="entry name" value="UVR domain"/>
    <property type="match status" value="1"/>
</dbReference>
<dbReference type="InterPro" id="IPR010994">
    <property type="entry name" value="RuvA_2-like"/>
</dbReference>
<dbReference type="PROSITE" id="PS50165">
    <property type="entry name" value="UVRC"/>
    <property type="match status" value="1"/>
</dbReference>
<dbReference type="PANTHER" id="PTHR30562:SF1">
    <property type="entry name" value="UVRABC SYSTEM PROTEIN C"/>
    <property type="match status" value="1"/>
</dbReference>
<accession>A0A1W6BX93</accession>
<evidence type="ECO:0000313" key="11">
    <source>
        <dbReference type="EMBL" id="ARJ56702.1"/>
    </source>
</evidence>
<evidence type="ECO:0000259" key="8">
    <source>
        <dbReference type="PROSITE" id="PS50151"/>
    </source>
</evidence>
<dbReference type="Gene3D" id="3.30.420.340">
    <property type="entry name" value="UvrC, RNAse H endonuclease domain"/>
    <property type="match status" value="1"/>
</dbReference>
<dbReference type="SUPFAM" id="SSF82771">
    <property type="entry name" value="GIY-YIG endonuclease"/>
    <property type="match status" value="1"/>
</dbReference>
<dbReference type="PROSITE" id="PS50164">
    <property type="entry name" value="GIY_YIG"/>
    <property type="match status" value="1"/>
</dbReference>
<evidence type="ECO:0000256" key="2">
    <source>
        <dbReference type="ARBA" id="ARBA00022763"/>
    </source>
</evidence>
<dbReference type="GO" id="GO:0009380">
    <property type="term" value="C:excinuclease repair complex"/>
    <property type="evidence" value="ECO:0007669"/>
    <property type="project" value="InterPro"/>
</dbReference>
<sequence>MDEDLKKHLENQLKNLPLSAGVYQYFDKENKLLYVGKAKNLKNRIRSYFSFSPKFGVNPNNSLRIQKMISQTAHLEFITTNSEADALILENSFIKQLHPKYNILLRDDKTYPYIYVDFSEDFPRPLSTRKLVKKPKIKYFGPFFRGAKELLNALYFYYPLKQKKTCKSPCIFYQIGRCKAPCAKLISQKEYKKILEQALNALLNPSILIKNLEKQMLFLAQKEYFEEAAKLRDQISTIKDLEVKIQIDIAKLEDFEIFALAFEKNLLSTLRFVVQNGKIIGVNHKITALKNHADFDKNEIYKQLILENFNADTPLIAKEIFVYEDFEDAKVLELLLSERFGKKIHIKSPKIGEKRRICNLAHQNALLNIQTHLKNSDFSIQTQLKDYFELENFPDCIEIYDNSHLQGVARVGAMVCYKFGVWDKKNYRKFHLQSSNDYEQMKEVLTRRALSFDKFPPPDLWLIDGGKALLDLAKDIVLSSGANIDILAISKEKIDSKAHRAKGSAKDKIHSLKGEFSLGAEDKKLQFLQKLRDEAHRFAISFHQNTKKKQDLQSSKLIHLGVTQASLQKLLNFFGNFDAIYQASFDEIAELTNKKTAEKIKSINMGAKN</sequence>
<dbReference type="InterPro" id="IPR038476">
    <property type="entry name" value="UvrC_RNase_H_dom_sf"/>
</dbReference>
<dbReference type="Proteomes" id="UP000192902">
    <property type="component" value="Chromosome"/>
</dbReference>
<dbReference type="GO" id="GO:0009432">
    <property type="term" value="P:SOS response"/>
    <property type="evidence" value="ECO:0007669"/>
    <property type="project" value="UniProtKB-UniRule"/>
</dbReference>
<dbReference type="NCBIfam" id="TIGR00194">
    <property type="entry name" value="uvrC"/>
    <property type="match status" value="1"/>
</dbReference>
<keyword evidence="3 7" id="KW-0228">DNA excision</keyword>
<evidence type="ECO:0000256" key="5">
    <source>
        <dbReference type="ARBA" id="ARBA00023204"/>
    </source>
</evidence>
<comment type="similarity">
    <text evidence="7">Belongs to the UvrC family.</text>
</comment>
<dbReference type="InterPro" id="IPR000305">
    <property type="entry name" value="GIY-YIG_endonuc"/>
</dbReference>
<dbReference type="Gene3D" id="1.10.150.20">
    <property type="entry name" value="5' to 3' exonuclease, C-terminal subdomain"/>
    <property type="match status" value="1"/>
</dbReference>
<dbReference type="Gene3D" id="3.40.1440.10">
    <property type="entry name" value="GIY-YIG endonuclease"/>
    <property type="match status" value="1"/>
</dbReference>
<evidence type="ECO:0000256" key="7">
    <source>
        <dbReference type="HAMAP-Rule" id="MF_00203"/>
    </source>
</evidence>
<reference evidence="11 12" key="1">
    <citation type="submission" date="2017-04" db="EMBL/GenBank/DDBJ databases">
        <title>Complete genome sequence of the Campylobacter cuniculorum type strain LMG24588.</title>
        <authorList>
            <person name="Miller W.G."/>
            <person name="Yee E."/>
            <person name="Revez J."/>
            <person name="Bono J.L."/>
            <person name="Rossi M."/>
        </authorList>
    </citation>
    <scope>NUCLEOTIDE SEQUENCE [LARGE SCALE GENOMIC DNA]</scope>
    <source>
        <strain evidence="11 12">LMG 24588</strain>
    </source>
</reference>
<gene>
    <name evidence="7 11" type="primary">uvrC</name>
    <name evidence="11" type="ORF">CCUN_1105</name>
</gene>
<dbReference type="Pfam" id="PF22920">
    <property type="entry name" value="UvrC_RNaseH"/>
    <property type="match status" value="1"/>
</dbReference>
<feature type="domain" description="UVR" evidence="8">
    <location>
        <begin position="206"/>
        <end position="241"/>
    </location>
</feature>
<dbReference type="InterPro" id="IPR036876">
    <property type="entry name" value="UVR_dom_sf"/>
</dbReference>
<dbReference type="InterPro" id="IPR001943">
    <property type="entry name" value="UVR_dom"/>
</dbReference>
<name>A0A1W6BX93_9BACT</name>
<dbReference type="GO" id="GO:0005737">
    <property type="term" value="C:cytoplasm"/>
    <property type="evidence" value="ECO:0007669"/>
    <property type="project" value="UniProtKB-SubCell"/>
</dbReference>
<protein>
    <recommendedName>
        <fullName evidence="7">UvrABC system protein C</fullName>
        <shortName evidence="7">Protein UvrC</shortName>
    </recommendedName>
    <alternativeName>
        <fullName evidence="7">Excinuclease ABC subunit C</fullName>
    </alternativeName>
</protein>
<organism evidence="11 12">
    <name type="scientific">Campylobacter cuniculorum DSM 23162 = LMG 24588</name>
    <dbReference type="NCBI Taxonomy" id="1121267"/>
    <lineage>
        <taxon>Bacteria</taxon>
        <taxon>Pseudomonadati</taxon>
        <taxon>Campylobacterota</taxon>
        <taxon>Epsilonproteobacteria</taxon>
        <taxon>Campylobacterales</taxon>
        <taxon>Campylobacteraceae</taxon>
        <taxon>Campylobacter</taxon>
    </lineage>
</organism>
<dbReference type="SUPFAM" id="SSF47781">
    <property type="entry name" value="RuvA domain 2-like"/>
    <property type="match status" value="1"/>
</dbReference>
<comment type="function">
    <text evidence="7">The UvrABC repair system catalyzes the recognition and processing of DNA lesions. UvrC both incises the 5' and 3' sides of the lesion. The N-terminal half is responsible for the 3' incision and the C-terminal half is responsible for the 5' incision.</text>
</comment>
<evidence type="ECO:0000259" key="9">
    <source>
        <dbReference type="PROSITE" id="PS50164"/>
    </source>
</evidence>
<dbReference type="Pfam" id="PF01541">
    <property type="entry name" value="GIY-YIG"/>
    <property type="match status" value="1"/>
</dbReference>
<dbReference type="GO" id="GO:0009381">
    <property type="term" value="F:excinuclease ABC activity"/>
    <property type="evidence" value="ECO:0007669"/>
    <property type="project" value="UniProtKB-UniRule"/>
</dbReference>
<dbReference type="STRING" id="1121267.CCUN_1105"/>
<evidence type="ECO:0000313" key="12">
    <source>
        <dbReference type="Proteomes" id="UP000192902"/>
    </source>
</evidence>
<dbReference type="GO" id="GO:0006289">
    <property type="term" value="P:nucleotide-excision repair"/>
    <property type="evidence" value="ECO:0007669"/>
    <property type="project" value="UniProtKB-UniRule"/>
</dbReference>
<dbReference type="SUPFAM" id="SSF46600">
    <property type="entry name" value="C-terminal UvrC-binding domain of UvrB"/>
    <property type="match status" value="1"/>
</dbReference>
<keyword evidence="4 7" id="KW-0267">Excision nuclease</keyword>
<proteinExistence type="inferred from homology"/>
<dbReference type="CDD" id="cd10434">
    <property type="entry name" value="GIY-YIG_UvrC_Cho"/>
    <property type="match status" value="1"/>
</dbReference>
<dbReference type="FunFam" id="3.40.1440.10:FF:000001">
    <property type="entry name" value="UvrABC system protein C"/>
    <property type="match status" value="1"/>
</dbReference>
<dbReference type="eggNOG" id="COG0322">
    <property type="taxonomic scope" value="Bacteria"/>
</dbReference>
<dbReference type="RefSeq" id="WP_027305628.1">
    <property type="nucleotide sequence ID" value="NZ_CP020867.1"/>
</dbReference>
<comment type="subcellular location">
    <subcellularLocation>
        <location evidence="7">Cytoplasm</location>
    </subcellularLocation>
</comment>
<dbReference type="GO" id="GO:0003677">
    <property type="term" value="F:DNA binding"/>
    <property type="evidence" value="ECO:0007669"/>
    <property type="project" value="UniProtKB-UniRule"/>
</dbReference>